<dbReference type="EnsemblPlants" id="evm.model.06.438">
    <property type="protein sequence ID" value="cds.evm.model.06.438"/>
    <property type="gene ID" value="evm.TU.06.438"/>
</dbReference>
<reference evidence="2" key="2">
    <citation type="submission" date="2021-03" db="UniProtKB">
        <authorList>
            <consortium name="EnsemblPlants"/>
        </authorList>
    </citation>
    <scope>IDENTIFICATION</scope>
</reference>
<reference evidence="2" key="1">
    <citation type="submission" date="2018-11" db="EMBL/GenBank/DDBJ databases">
        <authorList>
            <person name="Grassa J C."/>
        </authorList>
    </citation>
    <scope>NUCLEOTIDE SEQUENCE [LARGE SCALE GENOMIC DNA]</scope>
</reference>
<proteinExistence type="predicted"/>
<organism evidence="2 3">
    <name type="scientific">Cannabis sativa</name>
    <name type="common">Hemp</name>
    <name type="synonym">Marijuana</name>
    <dbReference type="NCBI Taxonomy" id="3483"/>
    <lineage>
        <taxon>Eukaryota</taxon>
        <taxon>Viridiplantae</taxon>
        <taxon>Streptophyta</taxon>
        <taxon>Embryophyta</taxon>
        <taxon>Tracheophyta</taxon>
        <taxon>Spermatophyta</taxon>
        <taxon>Magnoliopsida</taxon>
        <taxon>eudicotyledons</taxon>
        <taxon>Gunneridae</taxon>
        <taxon>Pentapetalae</taxon>
        <taxon>rosids</taxon>
        <taxon>fabids</taxon>
        <taxon>Rosales</taxon>
        <taxon>Cannabaceae</taxon>
        <taxon>Cannabis</taxon>
    </lineage>
</organism>
<evidence type="ECO:0000256" key="1">
    <source>
        <dbReference type="SAM" id="MobiDB-lite"/>
    </source>
</evidence>
<dbReference type="EMBL" id="UZAU01000564">
    <property type="status" value="NOT_ANNOTATED_CDS"/>
    <property type="molecule type" value="Genomic_DNA"/>
</dbReference>
<evidence type="ECO:0000313" key="3">
    <source>
        <dbReference type="Proteomes" id="UP000596661"/>
    </source>
</evidence>
<dbReference type="Proteomes" id="UP000596661">
    <property type="component" value="Chromosome 6"/>
</dbReference>
<protein>
    <submittedName>
        <fullName evidence="2">Uncharacterized protein</fullName>
    </submittedName>
</protein>
<feature type="region of interest" description="Disordered" evidence="1">
    <location>
        <begin position="1"/>
        <end position="36"/>
    </location>
</feature>
<dbReference type="AlphaFoldDB" id="A0A803PYD5"/>
<dbReference type="Gramene" id="evm.model.06.438">
    <property type="protein sequence ID" value="cds.evm.model.06.438"/>
    <property type="gene ID" value="evm.TU.06.438"/>
</dbReference>
<feature type="compositionally biased region" description="Basic and acidic residues" evidence="1">
    <location>
        <begin position="1"/>
        <end position="10"/>
    </location>
</feature>
<keyword evidence="3" id="KW-1185">Reference proteome</keyword>
<accession>A0A803PYD5</accession>
<feature type="compositionally biased region" description="Acidic residues" evidence="1">
    <location>
        <begin position="11"/>
        <end position="34"/>
    </location>
</feature>
<name>A0A803PYD5_CANSA</name>
<evidence type="ECO:0000313" key="2">
    <source>
        <dbReference type="EnsemblPlants" id="cds.evm.model.06.438"/>
    </source>
</evidence>
<sequence length="127" mass="13903">MTNTENRGEDVENVFDGIDDDQNLEEREEEDDGNEYVKDGYCKDGYYYDHDPNLLQGVRCSQALGASLPALPAPLASVGVALLKLGLRTPYPSKLSPPPVDEHVATISGGPISLGVFKTHKKGTWKR</sequence>